<evidence type="ECO:0000313" key="18">
    <source>
        <dbReference type="Proteomes" id="UP000035763"/>
    </source>
</evidence>
<keyword evidence="4" id="KW-1003">Cell membrane</keyword>
<feature type="transmembrane region" description="Helical" evidence="14">
    <location>
        <begin position="693"/>
        <end position="715"/>
    </location>
</feature>
<keyword evidence="12" id="KW-0902">Two-component regulatory system</keyword>
<dbReference type="PRINTS" id="PR00344">
    <property type="entry name" value="BCTRLSENSOR"/>
</dbReference>
<keyword evidence="8" id="KW-0547">Nucleotide-binding</keyword>
<dbReference type="InterPro" id="IPR036097">
    <property type="entry name" value="HisK_dim/P_sf"/>
</dbReference>
<name>W6JVN3_9MICO</name>
<dbReference type="SMART" id="SM00387">
    <property type="entry name" value="HATPase_c"/>
    <property type="match status" value="1"/>
</dbReference>
<dbReference type="SMART" id="SM00304">
    <property type="entry name" value="HAMP"/>
    <property type="match status" value="1"/>
</dbReference>
<sequence>MASPLARAASLKIKLGALVAVSVLFATVIATVGANSKVTPWLVVPVTIAVALAVTQWLAAGMTAPLRAMTQAAGRMAQGDYTSAIPVGGNDEVADLARAFRAMATDLQDADQQRRQLIATVSHELRTPAAALRALLENMADGVTPADPANLESALGQADRLSDLLTDLLTLSRLDAGVTDLRLESVAVQELLDEVVAEYAAGGRPVTTQIDVRPPTLTVRAEPARLRQAVTNLLDNAARHTPSGTTVTLTAATAAPDRWHLDIADGGPGIAEADRDRIFERFGTDSAGGTGLGLAITRWVAEIHGGTVAAIDPQPGRRGARLRLMLPTDPPTRIRPDSVAGVRMPPGPPTPPRAPSSRPPGAPIPLDLARPERAVASRPRPAEGPVIDGLFGRVWPETVREGRPRLVALAALVGAMAGLLLPERDTGIAWSVVLLATGAAVVMAARRRTWMTAITAVLGVGLAALATLRAAEVVVPLSILAAALLIVVTIVPVSSAYGLMGAAAAWPTAGIRGLPWLGRSLARSGTATKWWRVARTATISLLALAVFGSLFASADAIFGHWVDVLIPDLTVDTFVARLFVGIFFGGVALAGMYLAINPIRDEALTLPKGRPLAHPWEWLVPVGLIVATYLLFIIAQASAWLGGHDFVQRATGLTYADYVHQGFGQLTVATVLTLVVVALTVRKVPQADPGDRLLLRVVLGLLCILTLAVVASALWRMHLYQQAFGYTTLRLLVDFFEAWVAIVVVMVMVAGITFRGRWIPTAAVVAGAALVLCFGLLNPDAWVAERNLQRYAATGKLDGSYLTSLSADAAPAVAASTLSPADKRCILGNGPGQFLTEDDALEWNLGRVRARAALAQVGPGQASRSCAPIGS</sequence>
<reference evidence="17 18" key="1">
    <citation type="journal article" date="2013" name="ISME J.">
        <title>A metabolic model for members of the genus Tetrasphaera involved in enhanced biological phosphorus removal.</title>
        <authorList>
            <person name="Kristiansen R."/>
            <person name="Nguyen H.T.T."/>
            <person name="Saunders A.M."/>
            <person name="Nielsen J.L."/>
            <person name="Wimmer R."/>
            <person name="Le V.Q."/>
            <person name="McIlroy S.J."/>
            <person name="Petrovski S."/>
            <person name="Seviour R.J."/>
            <person name="Calteau A."/>
            <person name="Nielsen K.L."/>
            <person name="Nielsen P.H."/>
        </authorList>
    </citation>
    <scope>NUCLEOTIDE SEQUENCE [LARGE SCALE GENOMIC DNA]</scope>
    <source>
        <strain evidence="17 18">Ben110</strain>
    </source>
</reference>
<keyword evidence="5" id="KW-0597">Phosphoprotein</keyword>
<feature type="domain" description="HAMP" evidence="16">
    <location>
        <begin position="60"/>
        <end position="112"/>
    </location>
</feature>
<protein>
    <recommendedName>
        <fullName evidence="3">histidine kinase</fullName>
        <ecNumber evidence="3">2.7.13.3</ecNumber>
    </recommendedName>
</protein>
<dbReference type="Pfam" id="PF00672">
    <property type="entry name" value="HAMP"/>
    <property type="match status" value="1"/>
</dbReference>
<dbReference type="EMBL" id="CAJA01000096">
    <property type="protein sequence ID" value="CCH72640.1"/>
    <property type="molecule type" value="Genomic_DNA"/>
</dbReference>
<evidence type="ECO:0000256" key="11">
    <source>
        <dbReference type="ARBA" id="ARBA00022989"/>
    </source>
</evidence>
<dbReference type="Pfam" id="PF00512">
    <property type="entry name" value="HisKA"/>
    <property type="match status" value="1"/>
</dbReference>
<evidence type="ECO:0000256" key="7">
    <source>
        <dbReference type="ARBA" id="ARBA00022692"/>
    </source>
</evidence>
<gene>
    <name evidence="17" type="ORF">BN11_1850002</name>
</gene>
<keyword evidence="6" id="KW-0808">Transferase</keyword>
<accession>W6JVN3</accession>
<feature type="compositionally biased region" description="Pro residues" evidence="13">
    <location>
        <begin position="345"/>
        <end position="363"/>
    </location>
</feature>
<dbReference type="SMART" id="SM00388">
    <property type="entry name" value="HisKA"/>
    <property type="match status" value="1"/>
</dbReference>
<dbReference type="InterPro" id="IPR003661">
    <property type="entry name" value="HisK_dim/P_dom"/>
</dbReference>
<dbReference type="GO" id="GO:0005886">
    <property type="term" value="C:plasma membrane"/>
    <property type="evidence" value="ECO:0007669"/>
    <property type="project" value="UniProtKB-SubCell"/>
</dbReference>
<evidence type="ECO:0000256" key="2">
    <source>
        <dbReference type="ARBA" id="ARBA00004651"/>
    </source>
</evidence>
<keyword evidence="11 14" id="KW-1133">Transmembrane helix</keyword>
<dbReference type="EC" id="2.7.13.3" evidence="3"/>
<evidence type="ECO:0000256" key="9">
    <source>
        <dbReference type="ARBA" id="ARBA00022777"/>
    </source>
</evidence>
<evidence type="ECO:0000259" key="15">
    <source>
        <dbReference type="PROSITE" id="PS50109"/>
    </source>
</evidence>
<feature type="transmembrane region" description="Helical" evidence="14">
    <location>
        <begin position="539"/>
        <end position="562"/>
    </location>
</feature>
<organism evidence="17 18">
    <name type="scientific">Nostocoides australiense Ben110</name>
    <dbReference type="NCBI Taxonomy" id="1193182"/>
    <lineage>
        <taxon>Bacteria</taxon>
        <taxon>Bacillati</taxon>
        <taxon>Actinomycetota</taxon>
        <taxon>Actinomycetes</taxon>
        <taxon>Micrococcales</taxon>
        <taxon>Intrasporangiaceae</taxon>
        <taxon>Nostocoides</taxon>
    </lineage>
</organism>
<dbReference type="InterPro" id="IPR003594">
    <property type="entry name" value="HATPase_dom"/>
</dbReference>
<feature type="transmembrane region" description="Helical" evidence="14">
    <location>
        <begin position="574"/>
        <end position="596"/>
    </location>
</feature>
<dbReference type="Pfam" id="PF13687">
    <property type="entry name" value="DUF4153"/>
    <property type="match status" value="1"/>
</dbReference>
<dbReference type="Pfam" id="PF02518">
    <property type="entry name" value="HATPase_c"/>
    <property type="match status" value="1"/>
</dbReference>
<dbReference type="RefSeq" id="WP_053084091.1">
    <property type="nucleotide sequence ID" value="NZ_HG764815.1"/>
</dbReference>
<dbReference type="PANTHER" id="PTHR44936:SF10">
    <property type="entry name" value="SENSOR PROTEIN RSTB"/>
    <property type="match status" value="1"/>
</dbReference>
<proteinExistence type="predicted"/>
<evidence type="ECO:0000256" key="1">
    <source>
        <dbReference type="ARBA" id="ARBA00000085"/>
    </source>
</evidence>
<comment type="subcellular location">
    <subcellularLocation>
        <location evidence="2">Cell membrane</location>
        <topology evidence="2">Multi-pass membrane protein</topology>
    </subcellularLocation>
</comment>
<dbReference type="InterPro" id="IPR005467">
    <property type="entry name" value="His_kinase_dom"/>
</dbReference>
<evidence type="ECO:0000256" key="13">
    <source>
        <dbReference type="SAM" id="MobiDB-lite"/>
    </source>
</evidence>
<dbReference type="InterPro" id="IPR004358">
    <property type="entry name" value="Sig_transdc_His_kin-like_C"/>
</dbReference>
<dbReference type="GO" id="GO:0005524">
    <property type="term" value="F:ATP binding"/>
    <property type="evidence" value="ECO:0007669"/>
    <property type="project" value="UniProtKB-KW"/>
</dbReference>
<dbReference type="Gene3D" id="6.10.340.10">
    <property type="match status" value="1"/>
</dbReference>
<dbReference type="PANTHER" id="PTHR44936">
    <property type="entry name" value="SENSOR PROTEIN CREC"/>
    <property type="match status" value="1"/>
</dbReference>
<keyword evidence="9 17" id="KW-0418">Kinase</keyword>
<dbReference type="PROSITE" id="PS50109">
    <property type="entry name" value="HIS_KIN"/>
    <property type="match status" value="1"/>
</dbReference>
<dbReference type="Proteomes" id="UP000035763">
    <property type="component" value="Unassembled WGS sequence"/>
</dbReference>
<evidence type="ECO:0000313" key="17">
    <source>
        <dbReference type="EMBL" id="CCH72640.1"/>
    </source>
</evidence>
<evidence type="ECO:0000256" key="4">
    <source>
        <dbReference type="ARBA" id="ARBA00022475"/>
    </source>
</evidence>
<evidence type="ECO:0000256" key="8">
    <source>
        <dbReference type="ARBA" id="ARBA00022741"/>
    </source>
</evidence>
<evidence type="ECO:0000256" key="12">
    <source>
        <dbReference type="ARBA" id="ARBA00023012"/>
    </source>
</evidence>
<evidence type="ECO:0000256" key="6">
    <source>
        <dbReference type="ARBA" id="ARBA00022679"/>
    </source>
</evidence>
<dbReference type="AlphaFoldDB" id="W6JVN3"/>
<dbReference type="PROSITE" id="PS50885">
    <property type="entry name" value="HAMP"/>
    <property type="match status" value="1"/>
</dbReference>
<keyword evidence="14" id="KW-0472">Membrane</keyword>
<feature type="domain" description="Histidine kinase" evidence="15">
    <location>
        <begin position="120"/>
        <end position="330"/>
    </location>
</feature>
<evidence type="ECO:0000259" key="16">
    <source>
        <dbReference type="PROSITE" id="PS50885"/>
    </source>
</evidence>
<evidence type="ECO:0000256" key="3">
    <source>
        <dbReference type="ARBA" id="ARBA00012438"/>
    </source>
</evidence>
<keyword evidence="7 14" id="KW-0812">Transmembrane</keyword>
<feature type="transmembrane region" description="Helical" evidence="14">
    <location>
        <begin position="761"/>
        <end position="777"/>
    </location>
</feature>
<dbReference type="InterPro" id="IPR036890">
    <property type="entry name" value="HATPase_C_sf"/>
</dbReference>
<dbReference type="SUPFAM" id="SSF47384">
    <property type="entry name" value="Homodimeric domain of signal transducing histidine kinase"/>
    <property type="match status" value="1"/>
</dbReference>
<keyword evidence="18" id="KW-1185">Reference proteome</keyword>
<feature type="transmembrane region" description="Helical" evidence="14">
    <location>
        <begin position="452"/>
        <end position="471"/>
    </location>
</feature>
<feature type="transmembrane region" description="Helical" evidence="14">
    <location>
        <begin position="428"/>
        <end position="445"/>
    </location>
</feature>
<dbReference type="OrthoDB" id="9757990at2"/>
<evidence type="ECO:0000256" key="10">
    <source>
        <dbReference type="ARBA" id="ARBA00022840"/>
    </source>
</evidence>
<evidence type="ECO:0000256" key="5">
    <source>
        <dbReference type="ARBA" id="ARBA00022553"/>
    </source>
</evidence>
<dbReference type="InterPro" id="IPR025291">
    <property type="entry name" value="DUF4153"/>
</dbReference>
<dbReference type="CDD" id="cd00075">
    <property type="entry name" value="HATPase"/>
    <property type="match status" value="1"/>
</dbReference>
<feature type="transmembrane region" description="Helical" evidence="14">
    <location>
        <begin position="735"/>
        <end position="754"/>
    </location>
</feature>
<keyword evidence="10" id="KW-0067">ATP-binding</keyword>
<feature type="transmembrane region" description="Helical" evidence="14">
    <location>
        <begin position="477"/>
        <end position="499"/>
    </location>
</feature>
<evidence type="ECO:0000256" key="14">
    <source>
        <dbReference type="SAM" id="Phobius"/>
    </source>
</evidence>
<dbReference type="CDD" id="cd06225">
    <property type="entry name" value="HAMP"/>
    <property type="match status" value="1"/>
</dbReference>
<feature type="transmembrane region" description="Helical" evidence="14">
    <location>
        <begin position="616"/>
        <end position="642"/>
    </location>
</feature>
<dbReference type="Gene3D" id="3.30.565.10">
    <property type="entry name" value="Histidine kinase-like ATPase, C-terminal domain"/>
    <property type="match status" value="1"/>
</dbReference>
<dbReference type="InterPro" id="IPR050980">
    <property type="entry name" value="2C_sensor_his_kinase"/>
</dbReference>
<dbReference type="InterPro" id="IPR003660">
    <property type="entry name" value="HAMP_dom"/>
</dbReference>
<feature type="transmembrane region" description="Helical" evidence="14">
    <location>
        <begin position="40"/>
        <end position="59"/>
    </location>
</feature>
<dbReference type="STRING" id="1193182.BN11_1850002"/>
<dbReference type="SUPFAM" id="SSF55874">
    <property type="entry name" value="ATPase domain of HSP90 chaperone/DNA topoisomerase II/histidine kinase"/>
    <property type="match status" value="1"/>
</dbReference>
<dbReference type="GO" id="GO:0000155">
    <property type="term" value="F:phosphorelay sensor kinase activity"/>
    <property type="evidence" value="ECO:0007669"/>
    <property type="project" value="InterPro"/>
</dbReference>
<dbReference type="SUPFAM" id="SSF158472">
    <property type="entry name" value="HAMP domain-like"/>
    <property type="match status" value="1"/>
</dbReference>
<dbReference type="CDD" id="cd00082">
    <property type="entry name" value="HisKA"/>
    <property type="match status" value="1"/>
</dbReference>
<feature type="region of interest" description="Disordered" evidence="13">
    <location>
        <begin position="327"/>
        <end position="367"/>
    </location>
</feature>
<feature type="transmembrane region" description="Helical" evidence="14">
    <location>
        <begin position="662"/>
        <end position="681"/>
    </location>
</feature>
<comment type="catalytic activity">
    <reaction evidence="1">
        <text>ATP + protein L-histidine = ADP + protein N-phospho-L-histidine.</text>
        <dbReference type="EC" id="2.7.13.3"/>
    </reaction>
</comment>
<comment type="caution">
    <text evidence="17">The sequence shown here is derived from an EMBL/GenBank/DDBJ whole genome shotgun (WGS) entry which is preliminary data.</text>
</comment>
<dbReference type="Gene3D" id="1.10.287.130">
    <property type="match status" value="1"/>
</dbReference>